<protein>
    <submittedName>
        <fullName evidence="1">Uncharacterized protein</fullName>
    </submittedName>
</protein>
<evidence type="ECO:0000313" key="1">
    <source>
        <dbReference type="EMBL" id="KAH9321168.1"/>
    </source>
</evidence>
<name>A0AA38LDG2_TAXCH</name>
<gene>
    <name evidence="1" type="ORF">KI387_015807</name>
</gene>
<feature type="non-terminal residue" evidence="1">
    <location>
        <position position="115"/>
    </location>
</feature>
<dbReference type="Proteomes" id="UP000824469">
    <property type="component" value="Unassembled WGS sequence"/>
</dbReference>
<keyword evidence="2" id="KW-1185">Reference proteome</keyword>
<organism evidence="1 2">
    <name type="scientific">Taxus chinensis</name>
    <name type="common">Chinese yew</name>
    <name type="synonym">Taxus wallichiana var. chinensis</name>
    <dbReference type="NCBI Taxonomy" id="29808"/>
    <lineage>
        <taxon>Eukaryota</taxon>
        <taxon>Viridiplantae</taxon>
        <taxon>Streptophyta</taxon>
        <taxon>Embryophyta</taxon>
        <taxon>Tracheophyta</taxon>
        <taxon>Spermatophyta</taxon>
        <taxon>Pinopsida</taxon>
        <taxon>Pinidae</taxon>
        <taxon>Conifers II</taxon>
        <taxon>Cupressales</taxon>
        <taxon>Taxaceae</taxon>
        <taxon>Taxus</taxon>
    </lineage>
</organism>
<reference evidence="1 2" key="1">
    <citation type="journal article" date="2021" name="Nat. Plants">
        <title>The Taxus genome provides insights into paclitaxel biosynthesis.</title>
        <authorList>
            <person name="Xiong X."/>
            <person name="Gou J."/>
            <person name="Liao Q."/>
            <person name="Li Y."/>
            <person name="Zhou Q."/>
            <person name="Bi G."/>
            <person name="Li C."/>
            <person name="Du R."/>
            <person name="Wang X."/>
            <person name="Sun T."/>
            <person name="Guo L."/>
            <person name="Liang H."/>
            <person name="Lu P."/>
            <person name="Wu Y."/>
            <person name="Zhang Z."/>
            <person name="Ro D.K."/>
            <person name="Shang Y."/>
            <person name="Huang S."/>
            <person name="Yan J."/>
        </authorList>
    </citation>
    <scope>NUCLEOTIDE SEQUENCE [LARGE SCALE GENOMIC DNA]</scope>
    <source>
        <strain evidence="1">Ta-2019</strain>
    </source>
</reference>
<dbReference type="AlphaFoldDB" id="A0AA38LDG2"/>
<sequence length="115" mass="12762">SFGMSPMFSNPSEDHIMPKYKGSLANCTQKTKVNASTTNRLNCKVFLNDQAYTAHGPGSILRDPIRFLLPDALFKQVSAQGEDFTRDATINKPTPLSSYKAWNTAYTDCLIIETP</sequence>
<dbReference type="EMBL" id="JAHRHJ020000003">
    <property type="protein sequence ID" value="KAH9321168.1"/>
    <property type="molecule type" value="Genomic_DNA"/>
</dbReference>
<feature type="non-terminal residue" evidence="1">
    <location>
        <position position="1"/>
    </location>
</feature>
<accession>A0AA38LDG2</accession>
<proteinExistence type="predicted"/>
<evidence type="ECO:0000313" key="2">
    <source>
        <dbReference type="Proteomes" id="UP000824469"/>
    </source>
</evidence>
<comment type="caution">
    <text evidence="1">The sequence shown here is derived from an EMBL/GenBank/DDBJ whole genome shotgun (WGS) entry which is preliminary data.</text>
</comment>